<dbReference type="PROSITE" id="PS00108">
    <property type="entry name" value="PROTEIN_KINASE_ST"/>
    <property type="match status" value="1"/>
</dbReference>
<evidence type="ECO:0000256" key="6">
    <source>
        <dbReference type="ARBA" id="ARBA00022840"/>
    </source>
</evidence>
<name>A0A7S1ATD8_NOCSC</name>
<feature type="compositionally biased region" description="Basic and acidic residues" evidence="7">
    <location>
        <begin position="441"/>
        <end position="468"/>
    </location>
</feature>
<dbReference type="SUPFAM" id="SSF56112">
    <property type="entry name" value="Protein kinase-like (PK-like)"/>
    <property type="match status" value="1"/>
</dbReference>
<dbReference type="InterPro" id="IPR000719">
    <property type="entry name" value="Prot_kinase_dom"/>
</dbReference>
<dbReference type="EMBL" id="HBFQ01054784">
    <property type="protein sequence ID" value="CAD8864605.1"/>
    <property type="molecule type" value="Transcribed_RNA"/>
</dbReference>
<protein>
    <recommendedName>
        <fullName evidence="11">Protein kinase domain-containing protein</fullName>
    </recommendedName>
</protein>
<gene>
    <name evidence="10" type="ORF">NSCI0253_LOCUS38960</name>
</gene>
<evidence type="ECO:0000256" key="3">
    <source>
        <dbReference type="ARBA" id="ARBA00022679"/>
    </source>
</evidence>
<keyword evidence="3" id="KW-0808">Transferase</keyword>
<feature type="compositionally biased region" description="Low complexity" evidence="7">
    <location>
        <begin position="15"/>
        <end position="25"/>
    </location>
</feature>
<reference evidence="10" key="1">
    <citation type="submission" date="2021-01" db="EMBL/GenBank/DDBJ databases">
        <authorList>
            <person name="Corre E."/>
            <person name="Pelletier E."/>
            <person name="Niang G."/>
            <person name="Scheremetjew M."/>
            <person name="Finn R."/>
            <person name="Kale V."/>
            <person name="Holt S."/>
            <person name="Cochrane G."/>
            <person name="Meng A."/>
            <person name="Brown T."/>
            <person name="Cohen L."/>
        </authorList>
    </citation>
    <scope>NUCLEOTIDE SEQUENCE</scope>
</reference>
<dbReference type="AlphaFoldDB" id="A0A7S1ATD8"/>
<dbReference type="Gene3D" id="3.30.200.20">
    <property type="entry name" value="Phosphorylase Kinase, domain 1"/>
    <property type="match status" value="1"/>
</dbReference>
<organism evidence="10">
    <name type="scientific">Noctiluca scintillans</name>
    <name type="common">Sea sparkle</name>
    <name type="synonym">Red tide dinoflagellate</name>
    <dbReference type="NCBI Taxonomy" id="2966"/>
    <lineage>
        <taxon>Eukaryota</taxon>
        <taxon>Sar</taxon>
        <taxon>Alveolata</taxon>
        <taxon>Dinophyceae</taxon>
        <taxon>Noctilucales</taxon>
        <taxon>Noctilucaceae</taxon>
        <taxon>Noctiluca</taxon>
    </lineage>
</organism>
<dbReference type="PROSITE" id="PS51285">
    <property type="entry name" value="AGC_KINASE_CTER"/>
    <property type="match status" value="1"/>
</dbReference>
<feature type="region of interest" description="Disordered" evidence="7">
    <location>
        <begin position="441"/>
        <end position="494"/>
    </location>
</feature>
<dbReference type="GO" id="GO:0005524">
    <property type="term" value="F:ATP binding"/>
    <property type="evidence" value="ECO:0007669"/>
    <property type="project" value="UniProtKB-KW"/>
</dbReference>
<keyword evidence="4" id="KW-0547">Nucleotide-binding</keyword>
<evidence type="ECO:0000313" key="10">
    <source>
        <dbReference type="EMBL" id="CAD8864605.1"/>
    </source>
</evidence>
<evidence type="ECO:0000256" key="4">
    <source>
        <dbReference type="ARBA" id="ARBA00022741"/>
    </source>
</evidence>
<dbReference type="GO" id="GO:0004691">
    <property type="term" value="F:cAMP-dependent protein kinase activity"/>
    <property type="evidence" value="ECO:0007669"/>
    <property type="project" value="TreeGrafter"/>
</dbReference>
<dbReference type="FunFam" id="1.10.510.10:FF:000048">
    <property type="entry name" value="Protein kinase C"/>
    <property type="match status" value="1"/>
</dbReference>
<proteinExistence type="predicted"/>
<dbReference type="PANTHER" id="PTHR24353">
    <property type="entry name" value="CYCLIC NUCLEOTIDE-DEPENDENT PROTEIN KINASE"/>
    <property type="match status" value="1"/>
</dbReference>
<keyword evidence="2" id="KW-0597">Phosphoprotein</keyword>
<dbReference type="Pfam" id="PF00069">
    <property type="entry name" value="Pkinase"/>
    <property type="match status" value="1"/>
</dbReference>
<evidence type="ECO:0000256" key="7">
    <source>
        <dbReference type="SAM" id="MobiDB-lite"/>
    </source>
</evidence>
<feature type="compositionally biased region" description="Low complexity" evidence="7">
    <location>
        <begin position="47"/>
        <end position="66"/>
    </location>
</feature>
<feature type="domain" description="Protein kinase" evidence="8">
    <location>
        <begin position="89"/>
        <end position="346"/>
    </location>
</feature>
<sequence>MRSSWRGEVHLPGMGRNSNRNSGRSNSHENCPPEARGRRSSFVGIDGMRSSLRGRRGSSSSSEGVESMAMGDWATLVRKNHHNISIDDFSLGRTIGKGRYARVRLITMKGHEKRPLCLKVLKKKEVHDLNQVEHIINERDVLNSIRHPLIIQMLQTFQDKAKLYMALELVNGGELFEVLRREGKFKLEQARFYMSEVTSCISYIHEMLIVYRDIKPENILIHASGHIRLSDFGFAKYLKGEKTYTTCGTAEYMAPEIIRNLGHGLSVDWWAAGVLLFEMLAGKPPFSALEENELWRIIVNGRVVYPPGIDQHARDLVARLLMLDPVRRIHPGVTYQKMRIQDHTFFKNLSWKDVDAGKARVPWKPNIVQKLMRRAASKDQPDVTNFQSFEESDEVVTQEMLSVDQVPFEDWETAQDFSHEARNLAMEIRAQEDAIKEEAQRLEQERKDKDLEQIRLEDEADEARDAADRQPSSVQAPPLARADVGAEQQCCGVQ</sequence>
<accession>A0A7S1ATD8</accession>
<keyword evidence="5" id="KW-0418">Kinase</keyword>
<keyword evidence="1" id="KW-0723">Serine/threonine-protein kinase</keyword>
<dbReference type="InterPro" id="IPR008271">
    <property type="entry name" value="Ser/Thr_kinase_AS"/>
</dbReference>
<dbReference type="PANTHER" id="PTHR24353:SF37">
    <property type="entry name" value="CAMP-DEPENDENT PROTEIN KINASE CATALYTIC SUBUNIT PRKX"/>
    <property type="match status" value="1"/>
</dbReference>
<evidence type="ECO:0008006" key="11">
    <source>
        <dbReference type="Google" id="ProtNLM"/>
    </source>
</evidence>
<evidence type="ECO:0000256" key="1">
    <source>
        <dbReference type="ARBA" id="ARBA00022527"/>
    </source>
</evidence>
<dbReference type="SMART" id="SM00220">
    <property type="entry name" value="S_TKc"/>
    <property type="match status" value="1"/>
</dbReference>
<evidence type="ECO:0000256" key="2">
    <source>
        <dbReference type="ARBA" id="ARBA00022553"/>
    </source>
</evidence>
<dbReference type="Gene3D" id="1.10.510.10">
    <property type="entry name" value="Transferase(Phosphotransferase) domain 1"/>
    <property type="match status" value="1"/>
</dbReference>
<dbReference type="GO" id="GO:0005952">
    <property type="term" value="C:cAMP-dependent protein kinase complex"/>
    <property type="evidence" value="ECO:0007669"/>
    <property type="project" value="TreeGrafter"/>
</dbReference>
<evidence type="ECO:0000259" key="8">
    <source>
        <dbReference type="PROSITE" id="PS50011"/>
    </source>
</evidence>
<feature type="region of interest" description="Disordered" evidence="7">
    <location>
        <begin position="1"/>
        <end position="66"/>
    </location>
</feature>
<dbReference type="InterPro" id="IPR000961">
    <property type="entry name" value="AGC-kinase_C"/>
</dbReference>
<keyword evidence="6" id="KW-0067">ATP-binding</keyword>
<evidence type="ECO:0000256" key="5">
    <source>
        <dbReference type="ARBA" id="ARBA00022777"/>
    </source>
</evidence>
<feature type="domain" description="AGC-kinase C-terminal" evidence="9">
    <location>
        <begin position="347"/>
        <end position="423"/>
    </location>
</feature>
<dbReference type="InterPro" id="IPR011009">
    <property type="entry name" value="Kinase-like_dom_sf"/>
</dbReference>
<evidence type="ECO:0000259" key="9">
    <source>
        <dbReference type="PROSITE" id="PS51285"/>
    </source>
</evidence>
<dbReference type="PROSITE" id="PS50011">
    <property type="entry name" value="PROTEIN_KINASE_DOM"/>
    <property type="match status" value="1"/>
</dbReference>